<name>A0A7X7LVY9_9RHOO</name>
<evidence type="ECO:0000313" key="2">
    <source>
        <dbReference type="Proteomes" id="UP000536534"/>
    </source>
</evidence>
<organism evidence="1 2">
    <name type="scientific">Thauera phenolivorans</name>
    <dbReference type="NCBI Taxonomy" id="1792543"/>
    <lineage>
        <taxon>Bacteria</taxon>
        <taxon>Pseudomonadati</taxon>
        <taxon>Pseudomonadota</taxon>
        <taxon>Betaproteobacteria</taxon>
        <taxon>Rhodocyclales</taxon>
        <taxon>Zoogloeaceae</taxon>
        <taxon>Thauera</taxon>
    </lineage>
</organism>
<accession>A0A7X7LVY9</accession>
<dbReference type="EMBL" id="JAAYYV010000218">
    <property type="protein sequence ID" value="NLF54391.1"/>
    <property type="molecule type" value="Genomic_DNA"/>
</dbReference>
<dbReference type="InterPro" id="IPR012349">
    <property type="entry name" value="Split_barrel_FMN-bd"/>
</dbReference>
<reference evidence="1 2" key="1">
    <citation type="journal article" date="2020" name="Biotechnol. Biofuels">
        <title>New insights from the biogas microbiome by comprehensive genome-resolved metagenomics of nearly 1600 species originating from multiple anaerobic digesters.</title>
        <authorList>
            <person name="Campanaro S."/>
            <person name="Treu L."/>
            <person name="Rodriguez-R L.M."/>
            <person name="Kovalovszki A."/>
            <person name="Ziels R.M."/>
            <person name="Maus I."/>
            <person name="Zhu X."/>
            <person name="Kougias P.G."/>
            <person name="Basile A."/>
            <person name="Luo G."/>
            <person name="Schluter A."/>
            <person name="Konstantinidis K.T."/>
            <person name="Angelidaki I."/>
        </authorList>
    </citation>
    <scope>NUCLEOTIDE SEQUENCE [LARGE SCALE GENOMIC DNA]</scope>
    <source>
        <strain evidence="1">AS06rmzACSIP_256</strain>
    </source>
</reference>
<dbReference type="Gene3D" id="2.30.110.10">
    <property type="entry name" value="Electron Transport, Fmn-binding Protein, Chain A"/>
    <property type="match status" value="1"/>
</dbReference>
<dbReference type="AlphaFoldDB" id="A0A7X7LVY9"/>
<sequence length="165" mass="16691">MDAPFPLVLDAAQAAFVCGGVSISAASCRRGGLPNLARATGCRVGADRRTLNVLFASAAAAALLEDVRCSGRIAVTFSEPPTHRTVQFKGSDARILPPEPDDGALAAAYVDAFASALTQLGYSGEVIRAVLASEADELVAVSFTPSAGFSQTPGPNAGNALGAGR</sequence>
<gene>
    <name evidence="1" type="ORF">GX576_08365</name>
</gene>
<evidence type="ECO:0000313" key="1">
    <source>
        <dbReference type="EMBL" id="NLF54391.1"/>
    </source>
</evidence>
<protein>
    <submittedName>
        <fullName evidence="1">Uncharacterized protein</fullName>
    </submittedName>
</protein>
<proteinExistence type="predicted"/>
<dbReference type="Proteomes" id="UP000536534">
    <property type="component" value="Unassembled WGS sequence"/>
</dbReference>
<comment type="caution">
    <text evidence="1">The sequence shown here is derived from an EMBL/GenBank/DDBJ whole genome shotgun (WGS) entry which is preliminary data.</text>
</comment>
<dbReference type="SUPFAM" id="SSF50475">
    <property type="entry name" value="FMN-binding split barrel"/>
    <property type="match status" value="1"/>
</dbReference>